<dbReference type="PANTHER" id="PTHR44366">
    <property type="entry name" value="UDP-N-ACETYLGLUCOSAMINE--PEPTIDE N-ACETYLGLUCOSAMINYLTRANSFERASE 110 KDA SUBUNIT"/>
    <property type="match status" value="1"/>
</dbReference>
<gene>
    <name evidence="1" type="ORF">FAK_01620</name>
</gene>
<dbReference type="InterPro" id="IPR011990">
    <property type="entry name" value="TPR-like_helical_dom_sf"/>
</dbReference>
<sequence>MSKIENPSGIPEDDFLREGLVDRLTQYLEAEPGAWHVRYNLGVALMQQGDVDEALTQFRQVMAESPKHLESMVNVAAIHLGKGQPEEALRVLTNALKVWDIPMVRANLGVAYLQMDRLEEAAYHLKEAVNGAPNMPDALTNLSTVFLRTGETDRAEQAARQALEVNANFAMAHNNLAVILSEKGDTDQARFHAVRARELGYEVHPQLAEQLGLPQA</sequence>
<proteinExistence type="predicted"/>
<accession>A0AAU9E7I4</accession>
<dbReference type="EMBL" id="AP028679">
    <property type="protein sequence ID" value="BEQ13096.1"/>
    <property type="molecule type" value="Genomic_DNA"/>
</dbReference>
<evidence type="ECO:0008006" key="3">
    <source>
        <dbReference type="Google" id="ProtNLM"/>
    </source>
</evidence>
<dbReference type="SMART" id="SM00028">
    <property type="entry name" value="TPR"/>
    <property type="match status" value="4"/>
</dbReference>
<dbReference type="InterPro" id="IPR037919">
    <property type="entry name" value="OGT"/>
</dbReference>
<organism evidence="1 2">
    <name type="scientific">Desulfoferula mesophila</name>
    <dbReference type="NCBI Taxonomy" id="3058419"/>
    <lineage>
        <taxon>Bacteria</taxon>
        <taxon>Pseudomonadati</taxon>
        <taxon>Thermodesulfobacteriota</taxon>
        <taxon>Desulfarculia</taxon>
        <taxon>Desulfarculales</taxon>
        <taxon>Desulfarculaceae</taxon>
        <taxon>Desulfoferula</taxon>
    </lineage>
</organism>
<dbReference type="Proteomes" id="UP001366166">
    <property type="component" value="Chromosome"/>
</dbReference>
<reference evidence="2" key="1">
    <citation type="journal article" date="2023" name="Arch. Microbiol.">
        <title>Desulfoferula mesophilus gen. nov. sp. nov., a mesophilic sulfate-reducing bacterium isolated from a brackish lake sediment.</title>
        <authorList>
            <person name="Watanabe T."/>
            <person name="Yabe T."/>
            <person name="Tsuji J.M."/>
            <person name="Fukui M."/>
        </authorList>
    </citation>
    <scope>NUCLEOTIDE SEQUENCE [LARGE SCALE GENOMIC DNA]</scope>
    <source>
        <strain evidence="2">12FAK</strain>
    </source>
</reference>
<evidence type="ECO:0000313" key="1">
    <source>
        <dbReference type="EMBL" id="BEQ13096.1"/>
    </source>
</evidence>
<dbReference type="Gene3D" id="1.25.40.10">
    <property type="entry name" value="Tetratricopeptide repeat domain"/>
    <property type="match status" value="2"/>
</dbReference>
<dbReference type="InterPro" id="IPR019734">
    <property type="entry name" value="TPR_rpt"/>
</dbReference>
<protein>
    <recommendedName>
        <fullName evidence="3">Tetratricopeptide repeat protein</fullName>
    </recommendedName>
</protein>
<dbReference type="KEGG" id="dmp:FAK_01620"/>
<name>A0AAU9E7I4_9BACT</name>
<dbReference type="RefSeq" id="WP_338604395.1">
    <property type="nucleotide sequence ID" value="NZ_AP028679.1"/>
</dbReference>
<dbReference type="AlphaFoldDB" id="A0AAU9E7I4"/>
<evidence type="ECO:0000313" key="2">
    <source>
        <dbReference type="Proteomes" id="UP001366166"/>
    </source>
</evidence>
<dbReference type="SUPFAM" id="SSF48452">
    <property type="entry name" value="TPR-like"/>
    <property type="match status" value="1"/>
</dbReference>
<dbReference type="PANTHER" id="PTHR44366:SF1">
    <property type="entry name" value="UDP-N-ACETYLGLUCOSAMINE--PEPTIDE N-ACETYLGLUCOSAMINYLTRANSFERASE 110 KDA SUBUNIT"/>
    <property type="match status" value="1"/>
</dbReference>
<keyword evidence="2" id="KW-1185">Reference proteome</keyword>
<dbReference type="Pfam" id="PF14559">
    <property type="entry name" value="TPR_19"/>
    <property type="match status" value="2"/>
</dbReference>
<dbReference type="GO" id="GO:0097363">
    <property type="term" value="F:protein O-acetylglucosaminyltransferase activity"/>
    <property type="evidence" value="ECO:0007669"/>
    <property type="project" value="TreeGrafter"/>
</dbReference>
<dbReference type="GO" id="GO:0006493">
    <property type="term" value="P:protein O-linked glycosylation"/>
    <property type="evidence" value="ECO:0007669"/>
    <property type="project" value="InterPro"/>
</dbReference>